<organism evidence="6 7">
    <name type="scientific">Corynebacterium phocae</name>
    <dbReference type="NCBI Taxonomy" id="161895"/>
    <lineage>
        <taxon>Bacteria</taxon>
        <taxon>Bacillati</taxon>
        <taxon>Actinomycetota</taxon>
        <taxon>Actinomycetes</taxon>
        <taxon>Mycobacteriales</taxon>
        <taxon>Corynebacteriaceae</taxon>
        <taxon>Corynebacterium</taxon>
    </lineage>
</organism>
<evidence type="ECO:0000259" key="5">
    <source>
        <dbReference type="Pfam" id="PF00171"/>
    </source>
</evidence>
<dbReference type="CDD" id="cd07103">
    <property type="entry name" value="ALDH_F5_SSADH_GabD"/>
    <property type="match status" value="1"/>
</dbReference>
<dbReference type="AlphaFoldDB" id="A0A1L7D4Q3"/>
<dbReference type="OrthoDB" id="6882680at2"/>
<dbReference type="KEGG" id="cpho:CPHO_09710"/>
<dbReference type="InterPro" id="IPR016162">
    <property type="entry name" value="Ald_DH_N"/>
</dbReference>
<dbReference type="PROSITE" id="PS00687">
    <property type="entry name" value="ALDEHYDE_DEHYDR_GLU"/>
    <property type="match status" value="1"/>
</dbReference>
<dbReference type="Proteomes" id="UP000185491">
    <property type="component" value="Chromosome"/>
</dbReference>
<reference evidence="6 7" key="1">
    <citation type="submission" date="2014-08" db="EMBL/GenBank/DDBJ databases">
        <title>Complete genome sequence of Corynebacterium phocae M408/89/1(T)(=DSM 44612(T)), isolated from the common seal (Phoca vitulina).</title>
        <authorList>
            <person name="Ruckert C."/>
            <person name="Albersmeier A."/>
            <person name="Winkler A."/>
            <person name="Kalinowski J."/>
        </authorList>
    </citation>
    <scope>NUCLEOTIDE SEQUENCE [LARGE SCALE GENOMIC DNA]</scope>
    <source>
        <strain evidence="6 7">M408/89/1</strain>
    </source>
</reference>
<dbReference type="FunFam" id="3.40.605.10:FF:000007">
    <property type="entry name" value="NAD/NADP-dependent betaine aldehyde dehydrogenase"/>
    <property type="match status" value="1"/>
</dbReference>
<evidence type="ECO:0000256" key="2">
    <source>
        <dbReference type="ARBA" id="ARBA00023002"/>
    </source>
</evidence>
<dbReference type="SUPFAM" id="SSF53720">
    <property type="entry name" value="ALDH-like"/>
    <property type="match status" value="1"/>
</dbReference>
<feature type="active site" evidence="3">
    <location>
        <position position="252"/>
    </location>
</feature>
<proteinExistence type="inferred from homology"/>
<dbReference type="InterPro" id="IPR015590">
    <property type="entry name" value="Aldehyde_DH_dom"/>
</dbReference>
<evidence type="ECO:0000313" key="6">
    <source>
        <dbReference type="EMBL" id="APT93119.1"/>
    </source>
</evidence>
<comment type="similarity">
    <text evidence="1 4">Belongs to the aldehyde dehydrogenase family.</text>
</comment>
<evidence type="ECO:0000256" key="4">
    <source>
        <dbReference type="RuleBase" id="RU003345"/>
    </source>
</evidence>
<dbReference type="PANTHER" id="PTHR43353">
    <property type="entry name" value="SUCCINATE-SEMIALDEHYDE DEHYDROGENASE, MITOCHONDRIAL"/>
    <property type="match status" value="1"/>
</dbReference>
<feature type="domain" description="Aldehyde dehydrogenase" evidence="5">
    <location>
        <begin position="14"/>
        <end position="474"/>
    </location>
</feature>
<dbReference type="STRING" id="161895.CPHO_09710"/>
<name>A0A1L7D4Q3_9CORY</name>
<dbReference type="EMBL" id="CP009249">
    <property type="protein sequence ID" value="APT93119.1"/>
    <property type="molecule type" value="Genomic_DNA"/>
</dbReference>
<evidence type="ECO:0000256" key="3">
    <source>
        <dbReference type="PROSITE-ProRule" id="PRU10007"/>
    </source>
</evidence>
<sequence>MIENLWLGTKNVPAESGKTFTVLNPATEEVLAEVADGASADWMKALDLAHAAQKPWAAFAPQARHDILMDLFHAVMERKDEFATLMVNEMGKTWKDALAEVDYGAAYLRWFAGEAIRLPGRYAASPAGNGTITVRPHPVGPCLAITPWNFPLAMATRKIAPALAAGCTMIVKPAAATPLTMLAFGEVVAEVFARHDVPHGTLSFITSTDSKNLSKELMDDPRLRKVTFTGSTKVGQTLVEQSAKNLQRTTMELGGNAPFIVCADADMDRVIKGLMVAKMRNNGQTCIAANRFLVHSSRVEEFQEKVVDKFQSYVTGYGMDETTTLGPLVNAEQRDHVAKLVDQAIGAGATALTGGFTPQGPGFFYPATVLTDVKPGADILKEEIFGPVAVISTFESLDEAIERANDTKFGLAAYAFSENAHTVARLANELQAGMVGLNRGGISDVAAPFGGIKASGFGREGGAEGIDHYLELHYVAQP</sequence>
<dbReference type="Pfam" id="PF00171">
    <property type="entry name" value="Aldedh"/>
    <property type="match status" value="1"/>
</dbReference>
<evidence type="ECO:0000256" key="1">
    <source>
        <dbReference type="ARBA" id="ARBA00009986"/>
    </source>
</evidence>
<dbReference type="PANTHER" id="PTHR43353:SF5">
    <property type="entry name" value="SUCCINATE-SEMIALDEHYDE DEHYDROGENASE, MITOCHONDRIAL"/>
    <property type="match status" value="1"/>
</dbReference>
<dbReference type="Gene3D" id="3.40.309.10">
    <property type="entry name" value="Aldehyde Dehydrogenase, Chain A, domain 2"/>
    <property type="match status" value="1"/>
</dbReference>
<dbReference type="InterPro" id="IPR016163">
    <property type="entry name" value="Ald_DH_C"/>
</dbReference>
<keyword evidence="2 4" id="KW-0560">Oxidoreductase</keyword>
<dbReference type="RefSeq" id="WP_075735336.1">
    <property type="nucleotide sequence ID" value="NZ_CP009249.1"/>
</dbReference>
<dbReference type="FunFam" id="3.40.309.10:FF:000009">
    <property type="entry name" value="Aldehyde dehydrogenase A"/>
    <property type="match status" value="1"/>
</dbReference>
<dbReference type="InterPro" id="IPR016161">
    <property type="entry name" value="Ald_DH/histidinol_DH"/>
</dbReference>
<accession>A0A1L7D4Q3</accession>
<dbReference type="InterPro" id="IPR029510">
    <property type="entry name" value="Ald_DH_CS_GLU"/>
</dbReference>
<evidence type="ECO:0000313" key="7">
    <source>
        <dbReference type="Proteomes" id="UP000185491"/>
    </source>
</evidence>
<keyword evidence="7" id="KW-1185">Reference proteome</keyword>
<dbReference type="InterPro" id="IPR050740">
    <property type="entry name" value="Aldehyde_DH_Superfamily"/>
</dbReference>
<gene>
    <name evidence="6" type="ORF">CPHO_09710</name>
</gene>
<dbReference type="GO" id="GO:0004777">
    <property type="term" value="F:succinate-semialdehyde dehydrogenase (NAD+) activity"/>
    <property type="evidence" value="ECO:0007669"/>
    <property type="project" value="TreeGrafter"/>
</dbReference>
<dbReference type="Gene3D" id="3.40.605.10">
    <property type="entry name" value="Aldehyde Dehydrogenase, Chain A, domain 1"/>
    <property type="match status" value="1"/>
</dbReference>
<dbReference type="GO" id="GO:0009450">
    <property type="term" value="P:gamma-aminobutyric acid catabolic process"/>
    <property type="evidence" value="ECO:0007669"/>
    <property type="project" value="TreeGrafter"/>
</dbReference>
<protein>
    <submittedName>
        <fullName evidence="6">Succinate-semialdehyde dehydrogenase</fullName>
    </submittedName>
</protein>